<feature type="signal peptide" evidence="1">
    <location>
        <begin position="1"/>
        <end position="20"/>
    </location>
</feature>
<gene>
    <name evidence="2" type="ORF">MED297_18473</name>
</gene>
<dbReference type="EMBL" id="AAOE01000011">
    <property type="protein sequence ID" value="EAR09301.1"/>
    <property type="molecule type" value="Genomic_DNA"/>
</dbReference>
<dbReference type="HOGENOM" id="CLU_1420422_0_0_6"/>
<evidence type="ECO:0008006" key="4">
    <source>
        <dbReference type="Google" id="ProtNLM"/>
    </source>
</evidence>
<proteinExistence type="predicted"/>
<reference evidence="2 3" key="1">
    <citation type="submission" date="2006-02" db="EMBL/GenBank/DDBJ databases">
        <authorList>
            <person name="Pinhassi J."/>
            <person name="Pedros-Alio C."/>
            <person name="Ferriera S."/>
            <person name="Johnson J."/>
            <person name="Kravitz S."/>
            <person name="Halpern A."/>
            <person name="Remington K."/>
            <person name="Beeson K."/>
            <person name="Tran B."/>
            <person name="Rogers Y.-H."/>
            <person name="Friedman R."/>
            <person name="Venter J.C."/>
        </authorList>
    </citation>
    <scope>NUCLEOTIDE SEQUENCE [LARGE SCALE GENOMIC DNA]</scope>
    <source>
        <strain evidence="2 3">MED297</strain>
    </source>
</reference>
<evidence type="ECO:0000313" key="3">
    <source>
        <dbReference type="Proteomes" id="UP000005953"/>
    </source>
</evidence>
<evidence type="ECO:0000313" key="2">
    <source>
        <dbReference type="EMBL" id="EAR09301.1"/>
    </source>
</evidence>
<dbReference type="Proteomes" id="UP000005953">
    <property type="component" value="Unassembled WGS sequence"/>
</dbReference>
<keyword evidence="3" id="KW-1185">Reference proteome</keyword>
<comment type="caution">
    <text evidence="2">The sequence shown here is derived from an EMBL/GenBank/DDBJ whole genome shotgun (WGS) entry which is preliminary data.</text>
</comment>
<name>A4BEW6_9GAMM</name>
<dbReference type="AlphaFoldDB" id="A4BEW6"/>
<dbReference type="RefSeq" id="WP_008044205.1">
    <property type="nucleotide sequence ID" value="NZ_CH724151.1"/>
</dbReference>
<evidence type="ECO:0000256" key="1">
    <source>
        <dbReference type="SAM" id="SignalP"/>
    </source>
</evidence>
<accession>A4BEW6</accession>
<organism evidence="2 3">
    <name type="scientific">Reinekea blandensis MED297</name>
    <dbReference type="NCBI Taxonomy" id="314283"/>
    <lineage>
        <taxon>Bacteria</taxon>
        <taxon>Pseudomonadati</taxon>
        <taxon>Pseudomonadota</taxon>
        <taxon>Gammaproteobacteria</taxon>
        <taxon>Oceanospirillales</taxon>
        <taxon>Saccharospirillaceae</taxon>
        <taxon>Reinekea</taxon>
    </lineage>
</organism>
<protein>
    <recommendedName>
        <fullName evidence="4">Outer membrane protein beta-barrel domain-containing protein</fullName>
    </recommendedName>
</protein>
<sequence length="191" mass="20123">MTHPIARAAFLFGLAVTASAVEWDASRYSIGAYAGFAGPVNEQATPGVRLSLAGSASIPLIVEQHLVMTPMISLHYQPMIAPEESGLVGGNFLSGSAAFLIEHDFFVGGMKGWFGGGPQVSVNATAGQYQWQSQSGELDAVAIDNEFGLSAEAYARLGLEIRSQYSVWLAGQYTPMSSGYNGVSIGAAYTF</sequence>
<feature type="chain" id="PRO_5002666468" description="Outer membrane protein beta-barrel domain-containing protein" evidence="1">
    <location>
        <begin position="21"/>
        <end position="191"/>
    </location>
</feature>
<keyword evidence="1" id="KW-0732">Signal</keyword>